<reference evidence="8" key="1">
    <citation type="journal article" date="2008" name="Genome Res.">
        <title>The genome of Pelotomaculum thermopropionicum reveals niche-associated evolution in anaerobic microbiota.</title>
        <authorList>
            <person name="Kosaka T."/>
            <person name="Kato S."/>
            <person name="Shimoyama T."/>
            <person name="Ishii S."/>
            <person name="Abe T."/>
            <person name="Watanabe K."/>
        </authorList>
    </citation>
    <scope>NUCLEOTIDE SEQUENCE [LARGE SCALE GENOMIC DNA]</scope>
    <source>
        <strain evidence="8">DSM 13744 / JCM 10971 / SI</strain>
    </source>
</reference>
<proteinExistence type="predicted"/>
<evidence type="ECO:0000256" key="6">
    <source>
        <dbReference type="SAM" id="Phobius"/>
    </source>
</evidence>
<name>A5D5C1_PELTS</name>
<organism evidence="7 8">
    <name type="scientific">Pelotomaculum thermopropionicum (strain DSM 13744 / JCM 10971 / SI)</name>
    <dbReference type="NCBI Taxonomy" id="370438"/>
    <lineage>
        <taxon>Bacteria</taxon>
        <taxon>Bacillati</taxon>
        <taxon>Bacillota</taxon>
        <taxon>Clostridia</taxon>
        <taxon>Eubacteriales</taxon>
        <taxon>Desulfotomaculaceae</taxon>
        <taxon>Pelotomaculum</taxon>
    </lineage>
</organism>
<evidence type="ECO:0000313" key="7">
    <source>
        <dbReference type="EMBL" id="BAF58575.1"/>
    </source>
</evidence>
<feature type="transmembrane region" description="Helical" evidence="6">
    <location>
        <begin position="94"/>
        <end position="120"/>
    </location>
</feature>
<keyword evidence="4 6" id="KW-1133">Transmembrane helix</keyword>
<feature type="transmembrane region" description="Helical" evidence="6">
    <location>
        <begin position="261"/>
        <end position="284"/>
    </location>
</feature>
<evidence type="ECO:0000256" key="5">
    <source>
        <dbReference type="ARBA" id="ARBA00023136"/>
    </source>
</evidence>
<gene>
    <name evidence="7" type="primary">RfbX</name>
    <name evidence="7" type="ordered locus">PTH_0394</name>
</gene>
<dbReference type="KEGG" id="pth:PTH_0394"/>
<dbReference type="STRING" id="370438.PTH_0394"/>
<evidence type="ECO:0000256" key="3">
    <source>
        <dbReference type="ARBA" id="ARBA00022692"/>
    </source>
</evidence>
<evidence type="ECO:0000256" key="1">
    <source>
        <dbReference type="ARBA" id="ARBA00004651"/>
    </source>
</evidence>
<comment type="subcellular location">
    <subcellularLocation>
        <location evidence="1">Cell membrane</location>
        <topology evidence="1">Multi-pass membrane protein</topology>
    </subcellularLocation>
</comment>
<evidence type="ECO:0000256" key="4">
    <source>
        <dbReference type="ARBA" id="ARBA00022989"/>
    </source>
</evidence>
<feature type="transmembrane region" description="Helical" evidence="6">
    <location>
        <begin position="57"/>
        <end position="74"/>
    </location>
</feature>
<dbReference type="InterPro" id="IPR002797">
    <property type="entry name" value="Polysacc_synth"/>
</dbReference>
<dbReference type="HOGENOM" id="CLU_030866_1_0_9"/>
<feature type="transmembrane region" description="Helical" evidence="6">
    <location>
        <begin position="28"/>
        <end position="48"/>
    </location>
</feature>
<keyword evidence="8" id="KW-1185">Reference proteome</keyword>
<keyword evidence="2" id="KW-1003">Cell membrane</keyword>
<feature type="transmembrane region" description="Helical" evidence="6">
    <location>
        <begin position="370"/>
        <end position="388"/>
    </location>
</feature>
<feature type="transmembrane region" description="Helical" evidence="6">
    <location>
        <begin position="132"/>
        <end position="155"/>
    </location>
</feature>
<dbReference type="eggNOG" id="COG2244">
    <property type="taxonomic scope" value="Bacteria"/>
</dbReference>
<sequence>MSTAKLAIPKSLGELKQYLGDPLYKNSFFIVLSRVSNVACGFFFWMLAARLYSTEDVGVATALISSLGLVIQFSRLGFDFSLIRFFPLNDRKKVFSTCLVITTISSFGVGIIYILGISLFSPELSFLKEGKYALIFILIAVINSIAAITGSTFVAKRDANYYFIQNLFMALRVPFLIPLTFLGCFGIFGANGLAFLLASLFDLLLLYKSTGLDLKVDKKFVRESFKFSSGNYISSMFLSVPTLVLPIMIVNLLGGSEAAKYYIAFSIGNLVLIVPDALSTSLFVEGSHGEGLKKNVIKAGLAIYAFLIPAVLFLYFSGGFLLKLFGKDYVDALELLRILSLSSFLAAVYSLFAPIQNVRMKVESIIKINLARFLLLLGLCYLFILKFGIVGVGYAWMITYMLLVIVIVYVAKKENWFKFGQMKM</sequence>
<dbReference type="Pfam" id="PF01943">
    <property type="entry name" value="Polysacc_synt"/>
    <property type="match status" value="1"/>
</dbReference>
<dbReference type="EMBL" id="AP009389">
    <property type="protein sequence ID" value="BAF58575.1"/>
    <property type="molecule type" value="Genomic_DNA"/>
</dbReference>
<dbReference type="PANTHER" id="PTHR30250">
    <property type="entry name" value="PST FAMILY PREDICTED COLANIC ACID TRANSPORTER"/>
    <property type="match status" value="1"/>
</dbReference>
<dbReference type="GO" id="GO:0005886">
    <property type="term" value="C:plasma membrane"/>
    <property type="evidence" value="ECO:0007669"/>
    <property type="project" value="UniProtKB-SubCell"/>
</dbReference>
<dbReference type="AlphaFoldDB" id="A5D5C1"/>
<accession>A5D5C1</accession>
<feature type="transmembrane region" description="Helical" evidence="6">
    <location>
        <begin position="228"/>
        <end position="249"/>
    </location>
</feature>
<keyword evidence="5 6" id="KW-0472">Membrane</keyword>
<protein>
    <submittedName>
        <fullName evidence="7">Membrane protein</fullName>
    </submittedName>
</protein>
<feature type="transmembrane region" description="Helical" evidence="6">
    <location>
        <begin position="296"/>
        <end position="316"/>
    </location>
</feature>
<dbReference type="InterPro" id="IPR050833">
    <property type="entry name" value="Poly_Biosynth_Transport"/>
</dbReference>
<feature type="transmembrane region" description="Helical" evidence="6">
    <location>
        <begin position="175"/>
        <end position="207"/>
    </location>
</feature>
<dbReference type="Proteomes" id="UP000006556">
    <property type="component" value="Chromosome"/>
</dbReference>
<dbReference type="PANTHER" id="PTHR30250:SF11">
    <property type="entry name" value="O-ANTIGEN TRANSPORTER-RELATED"/>
    <property type="match status" value="1"/>
</dbReference>
<evidence type="ECO:0000256" key="2">
    <source>
        <dbReference type="ARBA" id="ARBA00022475"/>
    </source>
</evidence>
<evidence type="ECO:0000313" key="8">
    <source>
        <dbReference type="Proteomes" id="UP000006556"/>
    </source>
</evidence>
<feature type="transmembrane region" description="Helical" evidence="6">
    <location>
        <begin position="394"/>
        <end position="411"/>
    </location>
</feature>
<keyword evidence="3 6" id="KW-0812">Transmembrane</keyword>